<sequence length="81" mass="9020">MALSNEQQASLDVMVSQEKIRVDSQLSIESVKNKMEAVRIAKEVLFENSRSKPVDSRDISAEDITAFAETLTAYINGQDQT</sequence>
<evidence type="ECO:0000313" key="1">
    <source>
        <dbReference type="EMBL" id="CAB5221901.1"/>
    </source>
</evidence>
<organism evidence="1">
    <name type="scientific">uncultured Caudovirales phage</name>
    <dbReference type="NCBI Taxonomy" id="2100421"/>
    <lineage>
        <taxon>Viruses</taxon>
        <taxon>Duplodnaviria</taxon>
        <taxon>Heunggongvirae</taxon>
        <taxon>Uroviricota</taxon>
        <taxon>Caudoviricetes</taxon>
        <taxon>Peduoviridae</taxon>
        <taxon>Maltschvirus</taxon>
        <taxon>Maltschvirus maltsch</taxon>
    </lineage>
</organism>
<name>A0A6J7WVA0_9CAUD</name>
<dbReference type="EMBL" id="LR798294">
    <property type="protein sequence ID" value="CAB5221901.1"/>
    <property type="molecule type" value="Genomic_DNA"/>
</dbReference>
<gene>
    <name evidence="1" type="ORF">UFOVP242_131</name>
</gene>
<proteinExistence type="predicted"/>
<reference evidence="1" key="1">
    <citation type="submission" date="2020-05" db="EMBL/GenBank/DDBJ databases">
        <authorList>
            <person name="Chiriac C."/>
            <person name="Salcher M."/>
            <person name="Ghai R."/>
            <person name="Kavagutti S V."/>
        </authorList>
    </citation>
    <scope>NUCLEOTIDE SEQUENCE</scope>
</reference>
<accession>A0A6J7WVA0</accession>
<protein>
    <submittedName>
        <fullName evidence="1">Uncharacterized protein</fullName>
    </submittedName>
</protein>